<dbReference type="Pfam" id="PF03330">
    <property type="entry name" value="DPBB_1"/>
    <property type="match status" value="1"/>
</dbReference>
<dbReference type="PANTHER" id="PTHR34183">
    <property type="entry name" value="ENDOLYTIC PEPTIDOGLYCAN TRANSGLYCOSYLASE RLPA"/>
    <property type="match status" value="1"/>
</dbReference>
<keyword evidence="3" id="KW-0449">Lipoprotein</keyword>
<name>A0A1G6Z043_9BRAD</name>
<dbReference type="SUPFAM" id="SSF50685">
    <property type="entry name" value="Barwin-like endoglucanases"/>
    <property type="match status" value="1"/>
</dbReference>
<dbReference type="Proteomes" id="UP000199245">
    <property type="component" value="Unassembled WGS sequence"/>
</dbReference>
<dbReference type="RefSeq" id="WP_092084111.1">
    <property type="nucleotide sequence ID" value="NZ_FMZW01000017.1"/>
</dbReference>
<dbReference type="EMBL" id="FMZW01000017">
    <property type="protein sequence ID" value="SDD95968.1"/>
    <property type="molecule type" value="Genomic_DNA"/>
</dbReference>
<evidence type="ECO:0000313" key="3">
    <source>
        <dbReference type="EMBL" id="SDD95968.1"/>
    </source>
</evidence>
<dbReference type="InterPro" id="IPR009009">
    <property type="entry name" value="RlpA-like_DPBB"/>
</dbReference>
<feature type="chain" id="PRO_5011477835" evidence="1">
    <location>
        <begin position="21"/>
        <end position="116"/>
    </location>
</feature>
<protein>
    <submittedName>
        <fullName evidence="3">Rare lipoprotein A</fullName>
    </submittedName>
</protein>
<accession>A0A1G6Z043</accession>
<evidence type="ECO:0000313" key="4">
    <source>
        <dbReference type="Proteomes" id="UP000199245"/>
    </source>
</evidence>
<keyword evidence="1" id="KW-0732">Signal</keyword>
<dbReference type="Gene3D" id="2.40.40.10">
    <property type="entry name" value="RlpA-like domain"/>
    <property type="match status" value="1"/>
</dbReference>
<evidence type="ECO:0000259" key="2">
    <source>
        <dbReference type="Pfam" id="PF03330"/>
    </source>
</evidence>
<dbReference type="PANTHER" id="PTHR34183:SF1">
    <property type="entry name" value="ENDOLYTIC PEPTIDOGLYCAN TRANSGLYCOSYLASE RLPA"/>
    <property type="match status" value="1"/>
</dbReference>
<organism evidence="3 4">
    <name type="scientific">Bradyrhizobium brasilense</name>
    <dbReference type="NCBI Taxonomy" id="1419277"/>
    <lineage>
        <taxon>Bacteria</taxon>
        <taxon>Pseudomonadati</taxon>
        <taxon>Pseudomonadota</taxon>
        <taxon>Alphaproteobacteria</taxon>
        <taxon>Hyphomicrobiales</taxon>
        <taxon>Nitrobacteraceae</taxon>
        <taxon>Bradyrhizobium</taxon>
    </lineage>
</organism>
<dbReference type="InterPro" id="IPR036908">
    <property type="entry name" value="RlpA-like_sf"/>
</dbReference>
<gene>
    <name evidence="3" type="ORF">SAMN05216337_1017160</name>
</gene>
<feature type="domain" description="RlpA-like protein double-psi beta-barrel" evidence="2">
    <location>
        <begin position="55"/>
        <end position="114"/>
    </location>
</feature>
<evidence type="ECO:0000256" key="1">
    <source>
        <dbReference type="SAM" id="SignalP"/>
    </source>
</evidence>
<reference evidence="3 4" key="1">
    <citation type="submission" date="2016-10" db="EMBL/GenBank/DDBJ databases">
        <authorList>
            <person name="de Groot N.N."/>
        </authorList>
    </citation>
    <scope>NUCLEOTIDE SEQUENCE [LARGE SCALE GENOMIC DNA]</scope>
    <source>
        <strain evidence="3 4">R5</strain>
    </source>
</reference>
<proteinExistence type="predicted"/>
<dbReference type="CDD" id="cd22268">
    <property type="entry name" value="DPBB_RlpA-like"/>
    <property type="match status" value="1"/>
</dbReference>
<dbReference type="AlphaFoldDB" id="A0A1G6Z043"/>
<sequence length="116" mass="12223">MIRIFLAAALACASLTPARAETCIASQYGVGDGYHGRPVACRGFGRFNTWATSPFTTAHKTRPCGSFVTITNLANGRSIRAQVTDRGPFHPGRCVDLGRAGANAIGMGGLARVRVE</sequence>
<feature type="signal peptide" evidence="1">
    <location>
        <begin position="1"/>
        <end position="20"/>
    </location>
</feature>